<dbReference type="PANTHER" id="PTHR32494:SF5">
    <property type="entry name" value="ALLANTOATE AMIDOHYDROLASE"/>
    <property type="match status" value="1"/>
</dbReference>
<sequence length="446" mass="49318">MATVLPPLKDTPMSPPPMSLRQDSHQGNCPDLRITEYMVEDLWQMIKKSSDYGATPDTIGGMSRLALTEDDASFRAWFKDEALSMGCEVRVDRVGNMFAVLPGRNRSLPPIGGRFDGILGVLAGLEVIKAMNAFDHKPWADIAVINWTNEEGANYTAGCTGSAVWSHHITLESALAMPRFDHQSTFGDDLRAIGYDGPYIPSYQANPLSAHFELHIEQGVELEREAKQIGIVSGIQGIRWYMVEVHGVRAHAGSTCMGSRADAVVAASKMVCYIDELSRLHKLFGTVGKMEIPQASSNVVSGFVRFTIDLRHREECRLTEVEAAMYARMDDLRSENPHINFHMRQIWHSPAAKFDRHALKMVRESAMHIVGEKAVKDEMLSHAGHDSALVHLAGVPTAMIFVPSRGGISHAPGEFTSRAQCGIGLKVMYATVNAFDRWLESRDSNL</sequence>
<dbReference type="STRING" id="105696.A0A1Y2M775"/>
<evidence type="ECO:0000256" key="2">
    <source>
        <dbReference type="ARBA" id="ARBA00022801"/>
    </source>
</evidence>
<name>A0A1Y2M775_EPING</name>
<dbReference type="SUPFAM" id="SSF53187">
    <property type="entry name" value="Zn-dependent exopeptidases"/>
    <property type="match status" value="1"/>
</dbReference>
<dbReference type="Proteomes" id="UP000193240">
    <property type="component" value="Unassembled WGS sequence"/>
</dbReference>
<comment type="similarity">
    <text evidence="1">Belongs to the peptidase M20A family.</text>
</comment>
<feature type="region of interest" description="Disordered" evidence="3">
    <location>
        <begin position="1"/>
        <end position="26"/>
    </location>
</feature>
<dbReference type="InterPro" id="IPR036264">
    <property type="entry name" value="Bact_exopeptidase_dim_dom"/>
</dbReference>
<dbReference type="Gene3D" id="3.30.70.360">
    <property type="match status" value="1"/>
</dbReference>
<evidence type="ECO:0000313" key="4">
    <source>
        <dbReference type="EMBL" id="OSS51891.1"/>
    </source>
</evidence>
<evidence type="ECO:0008006" key="6">
    <source>
        <dbReference type="Google" id="ProtNLM"/>
    </source>
</evidence>
<accession>A0A1Y2M775</accession>
<dbReference type="PIRSF" id="PIRSF001235">
    <property type="entry name" value="Amidase_carbamoylase"/>
    <property type="match status" value="1"/>
</dbReference>
<evidence type="ECO:0000256" key="3">
    <source>
        <dbReference type="SAM" id="MobiDB-lite"/>
    </source>
</evidence>
<dbReference type="OMA" id="EQIFYYA"/>
<reference evidence="4 5" key="1">
    <citation type="journal article" date="2017" name="Genome Announc.">
        <title>Genome sequence of the saprophytic ascomycete Epicoccum nigrum ICMP 19927 strain isolated from New Zealand.</title>
        <authorList>
            <person name="Fokin M."/>
            <person name="Fleetwood D."/>
            <person name="Weir B.S."/>
            <person name="Villas-Boas S.G."/>
        </authorList>
    </citation>
    <scope>NUCLEOTIDE SEQUENCE [LARGE SCALE GENOMIC DNA]</scope>
    <source>
        <strain evidence="4 5">ICMP 19927</strain>
    </source>
</reference>
<keyword evidence="2" id="KW-0378">Hydrolase</keyword>
<evidence type="ECO:0000313" key="5">
    <source>
        <dbReference type="Proteomes" id="UP000193240"/>
    </source>
</evidence>
<dbReference type="GO" id="GO:0016813">
    <property type="term" value="F:hydrolase activity, acting on carbon-nitrogen (but not peptide) bonds, in linear amidines"/>
    <property type="evidence" value="ECO:0007669"/>
    <property type="project" value="InterPro"/>
</dbReference>
<proteinExistence type="inferred from homology"/>
<dbReference type="PANTHER" id="PTHR32494">
    <property type="entry name" value="ALLANTOATE DEIMINASE-RELATED"/>
    <property type="match status" value="1"/>
</dbReference>
<evidence type="ECO:0000256" key="1">
    <source>
        <dbReference type="ARBA" id="ARBA00006247"/>
    </source>
</evidence>
<dbReference type="Gene3D" id="3.40.630.10">
    <property type="entry name" value="Zn peptidases"/>
    <property type="match status" value="1"/>
</dbReference>
<gene>
    <name evidence="4" type="ORF">B5807_04032</name>
</gene>
<protein>
    <recommendedName>
        <fullName evidence="6">Peptidase M20 dimerisation domain-containing protein</fullName>
    </recommendedName>
</protein>
<dbReference type="NCBIfam" id="TIGR01879">
    <property type="entry name" value="hydantase"/>
    <property type="match status" value="1"/>
</dbReference>
<dbReference type="AlphaFoldDB" id="A0A1Y2M775"/>
<dbReference type="InterPro" id="IPR002933">
    <property type="entry name" value="Peptidase_M20"/>
</dbReference>
<dbReference type="EMBL" id="KZ107840">
    <property type="protein sequence ID" value="OSS51891.1"/>
    <property type="molecule type" value="Genomic_DNA"/>
</dbReference>
<dbReference type="Pfam" id="PF01546">
    <property type="entry name" value="Peptidase_M20"/>
    <property type="match status" value="1"/>
</dbReference>
<organism evidence="4 5">
    <name type="scientific">Epicoccum nigrum</name>
    <name type="common">Soil fungus</name>
    <name type="synonym">Epicoccum purpurascens</name>
    <dbReference type="NCBI Taxonomy" id="105696"/>
    <lineage>
        <taxon>Eukaryota</taxon>
        <taxon>Fungi</taxon>
        <taxon>Dikarya</taxon>
        <taxon>Ascomycota</taxon>
        <taxon>Pezizomycotina</taxon>
        <taxon>Dothideomycetes</taxon>
        <taxon>Pleosporomycetidae</taxon>
        <taxon>Pleosporales</taxon>
        <taxon>Pleosporineae</taxon>
        <taxon>Didymellaceae</taxon>
        <taxon>Epicoccum</taxon>
    </lineage>
</organism>
<dbReference type="CDD" id="cd03884">
    <property type="entry name" value="M20_bAS"/>
    <property type="match status" value="1"/>
</dbReference>
<dbReference type="InterPro" id="IPR010158">
    <property type="entry name" value="Amidase_Cbmase"/>
</dbReference>
<keyword evidence="5" id="KW-1185">Reference proteome</keyword>
<dbReference type="SUPFAM" id="SSF55031">
    <property type="entry name" value="Bacterial exopeptidase dimerisation domain"/>
    <property type="match status" value="1"/>
</dbReference>
<dbReference type="InParanoid" id="A0A1Y2M775"/>